<keyword evidence="3" id="KW-1185">Reference proteome</keyword>
<dbReference type="EMBL" id="KN655230">
    <property type="protein sequence ID" value="KHN24662.1"/>
    <property type="molecule type" value="Genomic_DNA"/>
</dbReference>
<organism evidence="1">
    <name type="scientific">Glycine soja</name>
    <name type="common">Wild soybean</name>
    <dbReference type="NCBI Taxonomy" id="3848"/>
    <lineage>
        <taxon>Eukaryota</taxon>
        <taxon>Viridiplantae</taxon>
        <taxon>Streptophyta</taxon>
        <taxon>Embryophyta</taxon>
        <taxon>Tracheophyta</taxon>
        <taxon>Spermatophyta</taxon>
        <taxon>Magnoliopsida</taxon>
        <taxon>eudicotyledons</taxon>
        <taxon>Gunneridae</taxon>
        <taxon>Pentapetalae</taxon>
        <taxon>rosids</taxon>
        <taxon>fabids</taxon>
        <taxon>Fabales</taxon>
        <taxon>Fabaceae</taxon>
        <taxon>Papilionoideae</taxon>
        <taxon>50 kb inversion clade</taxon>
        <taxon>NPAAA clade</taxon>
        <taxon>indigoferoid/millettioid clade</taxon>
        <taxon>Phaseoleae</taxon>
        <taxon>Glycine</taxon>
        <taxon>Glycine subgen. Soja</taxon>
    </lineage>
</organism>
<sequence>MEVLTLNHHPQSLRASFHYSLTLSTTSSIFFNPHHSSSVVASLSDPDPKSLQFFNPLRKVPSFVTVTAASAAFLFLGFCRNGFIKKSLSSVVSIQEGLDGKGMLEEEEPVVLHLKLKKRVPIVHDFKKTRIADEEAWQVLKAEVFNSSERFEFAKVRFEEMLEKERKAFHDCVLEHLERIDECKTLLKEIKVAMDRCEKKNTNLKCSLRFFSKVVAHVRVLEANMLHALKYYKELDKD</sequence>
<evidence type="ECO:0000313" key="3">
    <source>
        <dbReference type="Proteomes" id="UP000289340"/>
    </source>
</evidence>
<reference evidence="1" key="1">
    <citation type="submission" date="2014-07" db="EMBL/GenBank/DDBJ databases">
        <title>Identification of a novel salt tolerance gene in wild soybean by whole-genome sequencing.</title>
        <authorList>
            <person name="Lam H.-M."/>
            <person name="Qi X."/>
            <person name="Li M.-W."/>
            <person name="Liu X."/>
            <person name="Xie M."/>
            <person name="Ni M."/>
            <person name="Xu X."/>
        </authorList>
    </citation>
    <scope>NUCLEOTIDE SEQUENCE [LARGE SCALE GENOMIC DNA]</scope>
    <source>
        <tissue evidence="1">Root</tissue>
    </source>
</reference>
<dbReference type="Gramene" id="XM_028377309.1">
    <property type="protein sequence ID" value="XP_028233110.1"/>
    <property type="gene ID" value="LOC114413101"/>
</dbReference>
<evidence type="ECO:0000313" key="1">
    <source>
        <dbReference type="EMBL" id="KHN24662.1"/>
    </source>
</evidence>
<dbReference type="Proteomes" id="UP000289340">
    <property type="component" value="Chromosome 1"/>
</dbReference>
<dbReference type="SMR" id="A0A0B2QYD9"/>
<gene>
    <name evidence="2" type="ORF">D0Y65_000800</name>
    <name evidence="1" type="ORF">glysoja_044558</name>
</gene>
<proteinExistence type="predicted"/>
<dbReference type="Proteomes" id="UP000053555">
    <property type="component" value="Unassembled WGS sequence"/>
</dbReference>
<accession>A0A0B2QYD9</accession>
<name>A0A0B2QYD9_GLYSO</name>
<dbReference type="EMBL" id="QZWG01000001">
    <property type="protein sequence ID" value="RZC28967.1"/>
    <property type="molecule type" value="Genomic_DNA"/>
</dbReference>
<protein>
    <submittedName>
        <fullName evidence="1">Uncharacterized protein</fullName>
    </submittedName>
</protein>
<dbReference type="AlphaFoldDB" id="A0A0B2QYD9"/>
<reference evidence="2 3" key="2">
    <citation type="submission" date="2018-09" db="EMBL/GenBank/DDBJ databases">
        <title>A high-quality reference genome of wild soybean provides a powerful tool to mine soybean genomes.</title>
        <authorList>
            <person name="Xie M."/>
            <person name="Chung C.Y.L."/>
            <person name="Li M.-W."/>
            <person name="Wong F.-L."/>
            <person name="Chan T.-F."/>
            <person name="Lam H.-M."/>
        </authorList>
    </citation>
    <scope>NUCLEOTIDE SEQUENCE [LARGE SCALE GENOMIC DNA]</scope>
    <source>
        <strain evidence="3">cv. W05</strain>
        <tissue evidence="2">Hypocotyl of etiolated seedlings</tissue>
    </source>
</reference>
<evidence type="ECO:0000313" key="2">
    <source>
        <dbReference type="EMBL" id="RZC28967.1"/>
    </source>
</evidence>